<protein>
    <submittedName>
        <fullName evidence="4">Uncharacterized protein</fullName>
    </submittedName>
</protein>
<dbReference type="SUPFAM" id="SSF140924">
    <property type="entry name" value="Duffy binding domain-like"/>
    <property type="match status" value="2"/>
</dbReference>
<feature type="domain" description="Duffy-binding-like" evidence="3">
    <location>
        <begin position="3"/>
        <end position="139"/>
    </location>
</feature>
<evidence type="ECO:0000256" key="1">
    <source>
        <dbReference type="SAM" id="MobiDB-lite"/>
    </source>
</evidence>
<dbReference type="InterPro" id="IPR004258">
    <property type="entry name" value="DBL"/>
</dbReference>
<feature type="region of interest" description="Disordered" evidence="1">
    <location>
        <begin position="63"/>
        <end position="86"/>
    </location>
</feature>
<dbReference type="Gene3D" id="1.20.58.830">
    <property type="match status" value="2"/>
</dbReference>
<evidence type="ECO:0000313" key="5">
    <source>
        <dbReference type="Proteomes" id="UP000030694"/>
    </source>
</evidence>
<organism evidence="4 5">
    <name type="scientific">Plasmodium falciparum (isolate Camp / Malaysia)</name>
    <dbReference type="NCBI Taxonomy" id="5835"/>
    <lineage>
        <taxon>Eukaryota</taxon>
        <taxon>Sar</taxon>
        <taxon>Alveolata</taxon>
        <taxon>Apicomplexa</taxon>
        <taxon>Aconoidasida</taxon>
        <taxon>Haemosporida</taxon>
        <taxon>Plasmodiidae</taxon>
        <taxon>Plasmodium</taxon>
        <taxon>Plasmodium (Laverania)</taxon>
    </lineage>
</organism>
<proteinExistence type="predicted"/>
<evidence type="ECO:0000313" key="4">
    <source>
        <dbReference type="EMBL" id="ETW58067.1"/>
    </source>
</evidence>
<dbReference type="AlphaFoldDB" id="A0A024WYI3"/>
<dbReference type="Proteomes" id="UP000030694">
    <property type="component" value="Unassembled WGS sequence"/>
</dbReference>
<dbReference type="Pfam" id="PF03011">
    <property type="entry name" value="PFEMP"/>
    <property type="match status" value="1"/>
</dbReference>
<dbReference type="EMBL" id="KI927733">
    <property type="protein sequence ID" value="ETW58067.1"/>
    <property type="molecule type" value="Genomic_DNA"/>
</dbReference>
<evidence type="ECO:0000259" key="3">
    <source>
        <dbReference type="Pfam" id="PF22672"/>
    </source>
</evidence>
<evidence type="ECO:0000259" key="2">
    <source>
        <dbReference type="Pfam" id="PF03011"/>
    </source>
</evidence>
<feature type="non-terminal residue" evidence="4">
    <location>
        <position position="399"/>
    </location>
</feature>
<reference evidence="4 5" key="2">
    <citation type="submission" date="2013-02" db="EMBL/GenBank/DDBJ databases">
        <title>The Genome Sequence of Plasmodium falciparum CAMP/Malaysia.</title>
        <authorList>
            <consortium name="The Broad Institute Genome Sequencing Platform"/>
            <consortium name="The Broad Institute Genome Sequencing Center for Infectious Disease"/>
            <person name="Neafsey D."/>
            <person name="Cheeseman I."/>
            <person name="Volkman S."/>
            <person name="Adams J."/>
            <person name="Walker B."/>
            <person name="Young S.K."/>
            <person name="Zeng Q."/>
            <person name="Gargeya S."/>
            <person name="Fitzgerald M."/>
            <person name="Haas B."/>
            <person name="Abouelleil A."/>
            <person name="Alvarado L."/>
            <person name="Arachchi H.M."/>
            <person name="Berlin A.M."/>
            <person name="Chapman S.B."/>
            <person name="Dewar J."/>
            <person name="Goldberg J."/>
            <person name="Griggs A."/>
            <person name="Gujja S."/>
            <person name="Hansen M."/>
            <person name="Howarth C."/>
            <person name="Imamovic A."/>
            <person name="Larimer J."/>
            <person name="McCowan C."/>
            <person name="Murphy C."/>
            <person name="Neiman D."/>
            <person name="Pearson M."/>
            <person name="Priest M."/>
            <person name="Roberts A."/>
            <person name="Saif S."/>
            <person name="Shea T."/>
            <person name="Sisk P."/>
            <person name="Sykes S."/>
            <person name="Wortman J."/>
            <person name="Nusbaum C."/>
            <person name="Birren B."/>
        </authorList>
    </citation>
    <scope>NUCLEOTIDE SEQUENCE [LARGE SCALE GENOMIC DNA]</scope>
    <source>
        <strain evidence="4 5">CAMP/Malaysia</strain>
    </source>
</reference>
<dbReference type="Pfam" id="PF22672">
    <property type="entry name" value="DBL_C"/>
    <property type="match status" value="1"/>
</dbReference>
<feature type="compositionally biased region" description="Polar residues" evidence="1">
    <location>
        <begin position="63"/>
        <end position="73"/>
    </location>
</feature>
<name>A0A024WYI3_PLAFC</name>
<feature type="domain" description="Duffy-binding-like" evidence="2">
    <location>
        <begin position="318"/>
        <end position="384"/>
    </location>
</feature>
<reference evidence="4 5" key="1">
    <citation type="submission" date="2013-02" db="EMBL/GenBank/DDBJ databases">
        <title>The Genome Annotation of Plasmodium falciparum CAMP/Malaysia.</title>
        <authorList>
            <consortium name="The Broad Institute Genome Sequencing Platform"/>
            <consortium name="The Broad Institute Genome Sequencing Center for Infectious Disease"/>
            <person name="Neafsey D."/>
            <person name="Hoffman S."/>
            <person name="Volkman S."/>
            <person name="Rosenthal P."/>
            <person name="Walker B."/>
            <person name="Young S.K."/>
            <person name="Zeng Q."/>
            <person name="Gargeya S."/>
            <person name="Fitzgerald M."/>
            <person name="Haas B."/>
            <person name="Abouelleil A."/>
            <person name="Allen A.W."/>
            <person name="Alvarado L."/>
            <person name="Arachchi H.M."/>
            <person name="Berlin A.M."/>
            <person name="Chapman S.B."/>
            <person name="Gainer-Dewar J."/>
            <person name="Goldberg J."/>
            <person name="Griggs A."/>
            <person name="Gujja S."/>
            <person name="Hansen M."/>
            <person name="Howarth C."/>
            <person name="Imamovic A."/>
            <person name="Ireland A."/>
            <person name="Larimer J."/>
            <person name="McCowan C."/>
            <person name="Murphy C."/>
            <person name="Pearson M."/>
            <person name="Poon T.W."/>
            <person name="Priest M."/>
            <person name="Roberts A."/>
            <person name="Saif S."/>
            <person name="Shea T."/>
            <person name="Sisk P."/>
            <person name="Sykes S."/>
            <person name="Wortman J."/>
            <person name="Nusbaum C."/>
            <person name="Birren B."/>
        </authorList>
    </citation>
    <scope>NUCLEOTIDE SEQUENCE [LARGE SCALE GENOMIC DNA]</scope>
    <source>
        <strain evidence="4 5">CAMP/Malaysia</strain>
    </source>
</reference>
<gene>
    <name evidence="4" type="ORF">PFMC_06036</name>
</gene>
<sequence length="399" mass="45080">MDEPKYCSGNGYDCTKTIYKKGKLVIGEHCTSCSVWCRMYEKWIDNQKKEFLKQKRKYKSEMQKYTNGESRSGSGTGRKKRAARGTTTTNNEGYEKIFYDKLKAGGYRTVDKFLQKLSDEEVCKKVKDDKGGEINFAENLYDKSKEYKGTFYHSEYCKPCPDCGVKRKGEKWENKPDDDKCKNIKLYTPKKGVVGTPIEILKSGEKQKEIAKNLKAFCAQTNRGTTNAASGGGSGVAGGVAGGNSDSSLYDPWICYKHDEVEKVKREGEEEDEDEVEDDGKLKGAGGLCILENKNKKNESGNNSSNEPAEFQKTFNEFFYFWIGRFLNDSMYWRGKVNSCISNGTTMKCRNGCNNDCDCFERWIGKKKTEWTNIKEHFKTQDFGSGGGILGSFMSSPSN</sequence>
<dbReference type="InterPro" id="IPR054595">
    <property type="entry name" value="DBL_C"/>
</dbReference>
<accession>A0A024WYI3</accession>